<feature type="compositionally biased region" description="Acidic residues" evidence="1">
    <location>
        <begin position="60"/>
        <end position="72"/>
    </location>
</feature>
<evidence type="ECO:0000313" key="3">
    <source>
        <dbReference type="EMBL" id="KAF2193945.1"/>
    </source>
</evidence>
<evidence type="ECO:0000256" key="2">
    <source>
        <dbReference type="SAM" id="Phobius"/>
    </source>
</evidence>
<organism evidence="3 4">
    <name type="scientific">Zopfia rhizophila CBS 207.26</name>
    <dbReference type="NCBI Taxonomy" id="1314779"/>
    <lineage>
        <taxon>Eukaryota</taxon>
        <taxon>Fungi</taxon>
        <taxon>Dikarya</taxon>
        <taxon>Ascomycota</taxon>
        <taxon>Pezizomycotina</taxon>
        <taxon>Dothideomycetes</taxon>
        <taxon>Dothideomycetes incertae sedis</taxon>
        <taxon>Zopfiaceae</taxon>
        <taxon>Zopfia</taxon>
    </lineage>
</organism>
<dbReference type="EMBL" id="ML994612">
    <property type="protein sequence ID" value="KAF2193945.1"/>
    <property type="molecule type" value="Genomic_DNA"/>
</dbReference>
<sequence>MPAVPTNTTHPFTIPQTLTENGDSKFQILLFNVITITLAAASLVVGYLHLRQQRKKGGSEEEAAESQEDELEGSNTGSTLQASTTGDEQSEDIVVGIHVSHNDSEHNGEHEGSSIELRAVERGISH</sequence>
<dbReference type="Proteomes" id="UP000800200">
    <property type="component" value="Unassembled WGS sequence"/>
</dbReference>
<proteinExistence type="predicted"/>
<evidence type="ECO:0000313" key="4">
    <source>
        <dbReference type="Proteomes" id="UP000800200"/>
    </source>
</evidence>
<keyword evidence="2" id="KW-1133">Transmembrane helix</keyword>
<feature type="region of interest" description="Disordered" evidence="1">
    <location>
        <begin position="52"/>
        <end position="126"/>
    </location>
</feature>
<reference evidence="3" key="1">
    <citation type="journal article" date="2020" name="Stud. Mycol.">
        <title>101 Dothideomycetes genomes: a test case for predicting lifestyles and emergence of pathogens.</title>
        <authorList>
            <person name="Haridas S."/>
            <person name="Albert R."/>
            <person name="Binder M."/>
            <person name="Bloem J."/>
            <person name="Labutti K."/>
            <person name="Salamov A."/>
            <person name="Andreopoulos B."/>
            <person name="Baker S."/>
            <person name="Barry K."/>
            <person name="Bills G."/>
            <person name="Bluhm B."/>
            <person name="Cannon C."/>
            <person name="Castanera R."/>
            <person name="Culley D."/>
            <person name="Daum C."/>
            <person name="Ezra D."/>
            <person name="Gonzalez J."/>
            <person name="Henrissat B."/>
            <person name="Kuo A."/>
            <person name="Liang C."/>
            <person name="Lipzen A."/>
            <person name="Lutzoni F."/>
            <person name="Magnuson J."/>
            <person name="Mondo S."/>
            <person name="Nolan M."/>
            <person name="Ohm R."/>
            <person name="Pangilinan J."/>
            <person name="Park H.-J."/>
            <person name="Ramirez L."/>
            <person name="Alfaro M."/>
            <person name="Sun H."/>
            <person name="Tritt A."/>
            <person name="Yoshinaga Y."/>
            <person name="Zwiers L.-H."/>
            <person name="Turgeon B."/>
            <person name="Goodwin S."/>
            <person name="Spatafora J."/>
            <person name="Crous P."/>
            <person name="Grigoriev I."/>
        </authorList>
    </citation>
    <scope>NUCLEOTIDE SEQUENCE</scope>
    <source>
        <strain evidence="3">CBS 207.26</strain>
    </source>
</reference>
<dbReference type="AlphaFoldDB" id="A0A6A6ERZ7"/>
<accession>A0A6A6ERZ7</accession>
<protein>
    <submittedName>
        <fullName evidence="3">Uncharacterized protein</fullName>
    </submittedName>
</protein>
<evidence type="ECO:0000256" key="1">
    <source>
        <dbReference type="SAM" id="MobiDB-lite"/>
    </source>
</evidence>
<name>A0A6A6ERZ7_9PEZI</name>
<gene>
    <name evidence="3" type="ORF">K469DRAFT_744711</name>
</gene>
<keyword evidence="2" id="KW-0472">Membrane</keyword>
<feature type="compositionally biased region" description="Basic and acidic residues" evidence="1">
    <location>
        <begin position="100"/>
        <end position="126"/>
    </location>
</feature>
<feature type="transmembrane region" description="Helical" evidence="2">
    <location>
        <begin position="28"/>
        <end position="50"/>
    </location>
</feature>
<keyword evidence="2" id="KW-0812">Transmembrane</keyword>
<keyword evidence="4" id="KW-1185">Reference proteome</keyword>
<feature type="compositionally biased region" description="Polar residues" evidence="1">
    <location>
        <begin position="73"/>
        <end position="87"/>
    </location>
</feature>